<accession>A0A164DFG9</accession>
<dbReference type="InterPro" id="IPR036691">
    <property type="entry name" value="Endo/exonu/phosph_ase_sf"/>
</dbReference>
<gene>
    <name evidence="1" type="ORF">APZ42_010353</name>
</gene>
<evidence type="ECO:0008006" key="3">
    <source>
        <dbReference type="Google" id="ProtNLM"/>
    </source>
</evidence>
<feature type="non-terminal residue" evidence="1">
    <location>
        <position position="1"/>
    </location>
</feature>
<evidence type="ECO:0000313" key="2">
    <source>
        <dbReference type="Proteomes" id="UP000076858"/>
    </source>
</evidence>
<sequence>GLDLVDIWKKLNKSEPGHTFYHPSGSSRLDRIYASRSIAENFLNIYLQSLSFSDHQSVQSTFTCNLDLPHRTRSPAGLWKLNTSILSEEGYQNYVKNFIHESANHPLRESNVSNWWESVLKPGIKRISVDYSKQRARMIRETKFFYQSCIQEMAEADTFDWVAFHQLRKFSKSWEESTLKGYGIRS</sequence>
<keyword evidence="2" id="KW-1185">Reference proteome</keyword>
<dbReference type="AlphaFoldDB" id="A0A164DFG9"/>
<protein>
    <recommendedName>
        <fullName evidence="3">Endonuclease/exonuclease/phosphatase domain-containing protein</fullName>
    </recommendedName>
</protein>
<dbReference type="Proteomes" id="UP000076858">
    <property type="component" value="Unassembled WGS sequence"/>
</dbReference>
<evidence type="ECO:0000313" key="1">
    <source>
        <dbReference type="EMBL" id="KZR95723.1"/>
    </source>
</evidence>
<comment type="caution">
    <text evidence="1">The sequence shown here is derived from an EMBL/GenBank/DDBJ whole genome shotgun (WGS) entry which is preliminary data.</text>
</comment>
<feature type="non-terminal residue" evidence="1">
    <location>
        <position position="186"/>
    </location>
</feature>
<dbReference type="EMBL" id="LRGB01027445">
    <property type="protein sequence ID" value="KZR95723.1"/>
    <property type="molecule type" value="Genomic_DNA"/>
</dbReference>
<dbReference type="Gene3D" id="3.60.10.10">
    <property type="entry name" value="Endonuclease/exonuclease/phosphatase"/>
    <property type="match status" value="1"/>
</dbReference>
<proteinExistence type="predicted"/>
<reference evidence="1 2" key="1">
    <citation type="submission" date="2016-03" db="EMBL/GenBank/DDBJ databases">
        <title>EvidentialGene: Evidence-directed Construction of Genes on Genomes.</title>
        <authorList>
            <person name="Gilbert D.G."/>
            <person name="Choi J.-H."/>
            <person name="Mockaitis K."/>
            <person name="Colbourne J."/>
            <person name="Pfrender M."/>
        </authorList>
    </citation>
    <scope>NUCLEOTIDE SEQUENCE [LARGE SCALE GENOMIC DNA]</scope>
    <source>
        <strain evidence="1 2">Xinb3</strain>
        <tissue evidence="1">Complete organism</tissue>
    </source>
</reference>
<organism evidence="1 2">
    <name type="scientific">Daphnia magna</name>
    <dbReference type="NCBI Taxonomy" id="35525"/>
    <lineage>
        <taxon>Eukaryota</taxon>
        <taxon>Metazoa</taxon>
        <taxon>Ecdysozoa</taxon>
        <taxon>Arthropoda</taxon>
        <taxon>Crustacea</taxon>
        <taxon>Branchiopoda</taxon>
        <taxon>Diplostraca</taxon>
        <taxon>Cladocera</taxon>
        <taxon>Anomopoda</taxon>
        <taxon>Daphniidae</taxon>
        <taxon>Daphnia</taxon>
    </lineage>
</organism>
<dbReference type="OrthoDB" id="6365292at2759"/>
<name>A0A164DFG9_9CRUS</name>
<dbReference type="SUPFAM" id="SSF56219">
    <property type="entry name" value="DNase I-like"/>
    <property type="match status" value="1"/>
</dbReference>